<evidence type="ECO:0000313" key="14">
    <source>
        <dbReference type="Proteomes" id="UP000002279"/>
    </source>
</evidence>
<dbReference type="Bgee" id="ENSOANG00000009732">
    <property type="expression patterns" value="Expressed in ovary and 1 other cell type or tissue"/>
</dbReference>
<comment type="similarity">
    <text evidence="2 10">Belongs to the MIP/aquaporin (TC 1.A.8) family.</text>
</comment>
<dbReference type="InterPro" id="IPR023271">
    <property type="entry name" value="Aquaporin-like"/>
</dbReference>
<reference evidence="13" key="1">
    <citation type="submission" date="2025-08" db="UniProtKB">
        <authorList>
            <consortium name="Ensembl"/>
        </authorList>
    </citation>
    <scope>IDENTIFICATION</scope>
    <source>
        <strain evidence="13">Glennie</strain>
    </source>
</reference>
<keyword evidence="3 10" id="KW-0813">Transport</keyword>
<feature type="transmembrane region" description="Helical" evidence="12">
    <location>
        <begin position="126"/>
        <end position="146"/>
    </location>
</feature>
<feature type="transmembrane region" description="Helical" evidence="12">
    <location>
        <begin position="204"/>
        <end position="232"/>
    </location>
</feature>
<keyword evidence="14" id="KW-1185">Reference proteome</keyword>
<organism evidence="13 14">
    <name type="scientific">Ornithorhynchus anatinus</name>
    <name type="common">Duckbill platypus</name>
    <dbReference type="NCBI Taxonomy" id="9258"/>
    <lineage>
        <taxon>Eukaryota</taxon>
        <taxon>Metazoa</taxon>
        <taxon>Chordata</taxon>
        <taxon>Craniata</taxon>
        <taxon>Vertebrata</taxon>
        <taxon>Euteleostomi</taxon>
        <taxon>Mammalia</taxon>
        <taxon>Monotremata</taxon>
        <taxon>Ornithorhynchidae</taxon>
        <taxon>Ornithorhynchus</taxon>
    </lineage>
</organism>
<dbReference type="eggNOG" id="KOG0224">
    <property type="taxonomic scope" value="Eukaryota"/>
</dbReference>
<dbReference type="STRING" id="9258.ENSOANP00000015441"/>
<dbReference type="PANTHER" id="PTHR43829">
    <property type="entry name" value="AQUAPORIN OR AQUAGLYCEROPORIN RELATED"/>
    <property type="match status" value="1"/>
</dbReference>
<comment type="catalytic activity">
    <reaction evidence="8">
        <text>H2O(in) = H2O(out)</text>
        <dbReference type="Rhea" id="RHEA:29667"/>
        <dbReference type="ChEBI" id="CHEBI:15377"/>
    </reaction>
</comment>
<comment type="catalytic activity">
    <reaction evidence="7">
        <text>urea(in) = urea(out)</text>
        <dbReference type="Rhea" id="RHEA:32799"/>
        <dbReference type="ChEBI" id="CHEBI:16199"/>
    </reaction>
</comment>
<dbReference type="GO" id="GO:0015254">
    <property type="term" value="F:glycerol channel activity"/>
    <property type="evidence" value="ECO:0000318"/>
    <property type="project" value="GO_Central"/>
</dbReference>
<protein>
    <recommendedName>
        <fullName evidence="15">Aquaporin 10</fullName>
    </recommendedName>
</protein>
<dbReference type="PRINTS" id="PR00783">
    <property type="entry name" value="MINTRINSICP"/>
</dbReference>
<evidence type="ECO:0000256" key="6">
    <source>
        <dbReference type="ARBA" id="ARBA00023136"/>
    </source>
</evidence>
<evidence type="ECO:0000256" key="5">
    <source>
        <dbReference type="ARBA" id="ARBA00022989"/>
    </source>
</evidence>
<evidence type="ECO:0000256" key="3">
    <source>
        <dbReference type="ARBA" id="ARBA00022448"/>
    </source>
</evidence>
<evidence type="ECO:0000256" key="7">
    <source>
        <dbReference type="ARBA" id="ARBA00033993"/>
    </source>
</evidence>
<feature type="region of interest" description="Disordered" evidence="11">
    <location>
        <begin position="1"/>
        <end position="36"/>
    </location>
</feature>
<evidence type="ECO:0000256" key="9">
    <source>
        <dbReference type="ARBA" id="ARBA00049405"/>
    </source>
</evidence>
<keyword evidence="4 10" id="KW-0812">Transmembrane</keyword>
<dbReference type="InterPro" id="IPR022357">
    <property type="entry name" value="MIP_CS"/>
</dbReference>
<dbReference type="OMA" id="ASVYHHA"/>
<dbReference type="Ensembl" id="ENSOANT00000015444.3">
    <property type="protein sequence ID" value="ENSOANP00000015441.2"/>
    <property type="gene ID" value="ENSOANG00000009732.3"/>
</dbReference>
<evidence type="ECO:0000256" key="4">
    <source>
        <dbReference type="ARBA" id="ARBA00022692"/>
    </source>
</evidence>
<dbReference type="GO" id="GO:0016323">
    <property type="term" value="C:basolateral plasma membrane"/>
    <property type="evidence" value="ECO:0000318"/>
    <property type="project" value="GO_Central"/>
</dbReference>
<dbReference type="HOGENOM" id="CLU_020019_9_1_1"/>
<dbReference type="Pfam" id="PF00230">
    <property type="entry name" value="MIP"/>
    <property type="match status" value="1"/>
</dbReference>
<dbReference type="GO" id="GO:0015204">
    <property type="term" value="F:urea transmembrane transporter activity"/>
    <property type="evidence" value="ECO:0000318"/>
    <property type="project" value="GO_Central"/>
</dbReference>
<evidence type="ECO:0000256" key="1">
    <source>
        <dbReference type="ARBA" id="ARBA00004141"/>
    </source>
</evidence>
<evidence type="ECO:0000256" key="8">
    <source>
        <dbReference type="ARBA" id="ARBA00034651"/>
    </source>
</evidence>
<dbReference type="GO" id="GO:0015793">
    <property type="term" value="P:glycerol transmembrane transport"/>
    <property type="evidence" value="ECO:0000318"/>
    <property type="project" value="GO_Central"/>
</dbReference>
<dbReference type="GO" id="GO:0015250">
    <property type="term" value="F:water channel activity"/>
    <property type="evidence" value="ECO:0000318"/>
    <property type="project" value="GO_Central"/>
</dbReference>
<dbReference type="GeneTree" id="ENSGT00940000160582"/>
<proteinExistence type="inferred from homology"/>
<evidence type="ECO:0008006" key="15">
    <source>
        <dbReference type="Google" id="ProtNLM"/>
    </source>
</evidence>
<dbReference type="PROSITE" id="PS00221">
    <property type="entry name" value="MIP"/>
    <property type="match status" value="1"/>
</dbReference>
<dbReference type="GO" id="GO:0006833">
    <property type="term" value="P:water transport"/>
    <property type="evidence" value="ECO:0000318"/>
    <property type="project" value="GO_Central"/>
</dbReference>
<dbReference type="InParanoid" id="F6ZU23"/>
<dbReference type="PANTHER" id="PTHR43829:SF30">
    <property type="entry name" value="AQUAPORIN 10"/>
    <property type="match status" value="1"/>
</dbReference>
<accession>F6ZU23</accession>
<dbReference type="Gene3D" id="1.20.1080.10">
    <property type="entry name" value="Glycerol uptake facilitator protein"/>
    <property type="match status" value="1"/>
</dbReference>
<dbReference type="GO" id="GO:0005886">
    <property type="term" value="C:plasma membrane"/>
    <property type="evidence" value="ECO:0000318"/>
    <property type="project" value="GO_Central"/>
</dbReference>
<gene>
    <name evidence="13" type="primary">LOC100091878</name>
</gene>
<evidence type="ECO:0000256" key="11">
    <source>
        <dbReference type="SAM" id="MobiDB-lite"/>
    </source>
</evidence>
<name>F6ZU23_ORNAN</name>
<dbReference type="Proteomes" id="UP000002279">
    <property type="component" value="Unplaced"/>
</dbReference>
<reference evidence="13" key="2">
    <citation type="submission" date="2025-09" db="UniProtKB">
        <authorList>
            <consortium name="Ensembl"/>
        </authorList>
    </citation>
    <scope>IDENTIFICATION</scope>
    <source>
        <strain evidence="13">Glennie</strain>
    </source>
</reference>
<dbReference type="SUPFAM" id="SSF81338">
    <property type="entry name" value="Aquaporin-like"/>
    <property type="match status" value="1"/>
</dbReference>
<evidence type="ECO:0000256" key="2">
    <source>
        <dbReference type="ARBA" id="ARBA00006175"/>
    </source>
</evidence>
<keyword evidence="6 12" id="KW-0472">Membrane</keyword>
<evidence type="ECO:0000256" key="10">
    <source>
        <dbReference type="RuleBase" id="RU000477"/>
    </source>
</evidence>
<dbReference type="InterPro" id="IPR050363">
    <property type="entry name" value="MIP/Aquaporin"/>
</dbReference>
<comment type="catalytic activity">
    <reaction evidence="9">
        <text>glycerol(in) = glycerol(out)</text>
        <dbReference type="Rhea" id="RHEA:29675"/>
        <dbReference type="ChEBI" id="CHEBI:17754"/>
    </reaction>
</comment>
<evidence type="ECO:0000313" key="13">
    <source>
        <dbReference type="Ensembl" id="ENSOANP00000015441.2"/>
    </source>
</evidence>
<sequence>MRRIVREPLTQGKQIRSPPSPSPPPDVSFPSGPIPSRPEGTHLNPAVSLAMCFLRRLDWNLLPTLCLAQLAGAFCGAATVFVWHYDGLQALSAGAWTVAGPNATAGIFASYPSGQQSSLSCFADQVMASAAFLTCVLAVLGEGVPAPRHKLQPPAQRLALFLVGSALGSSCGCPINPAEDLGPRAFAAVAGWGLEVFRVGNHWWWIPVLGPLVGALLGASVYHHALALPVLLSGRKKTAA</sequence>
<feature type="transmembrane region" description="Helical" evidence="12">
    <location>
        <begin position="61"/>
        <end position="83"/>
    </location>
</feature>
<feature type="compositionally biased region" description="Pro residues" evidence="11">
    <location>
        <begin position="18"/>
        <end position="36"/>
    </location>
</feature>
<dbReference type="AlphaFoldDB" id="F6ZU23"/>
<comment type="subcellular location">
    <subcellularLocation>
        <location evidence="1">Membrane</location>
        <topology evidence="1">Multi-pass membrane protein</topology>
    </subcellularLocation>
</comment>
<evidence type="ECO:0000256" key="12">
    <source>
        <dbReference type="SAM" id="Phobius"/>
    </source>
</evidence>
<keyword evidence="5 12" id="KW-1133">Transmembrane helix</keyword>
<dbReference type="InterPro" id="IPR000425">
    <property type="entry name" value="MIP"/>
</dbReference>